<dbReference type="EMBL" id="JAWZSR010000010">
    <property type="protein sequence ID" value="MDX8047238.1"/>
    <property type="molecule type" value="Genomic_DNA"/>
</dbReference>
<proteinExistence type="predicted"/>
<keyword evidence="1" id="KW-0808">Transferase</keyword>
<accession>A0ACC6M8P3</accession>
<protein>
    <submittedName>
        <fullName evidence="1">ACP S-malonyltransferase</fullName>
        <ecNumber evidence="1">2.3.1.39</ecNumber>
    </submittedName>
</protein>
<keyword evidence="1" id="KW-0012">Acyltransferase</keyword>
<reference evidence="1" key="1">
    <citation type="submission" date="2023-11" db="EMBL/GenBank/DDBJ databases">
        <title>Gracilibacillus pellucida a moderately halophilic bacterium isolated from saline soil in Xinjiang province.</title>
        <authorList>
            <person name="Zhang Z."/>
            <person name="Tan F."/>
            <person name="Wang Y."/>
            <person name="Xia M."/>
        </authorList>
    </citation>
    <scope>NUCLEOTIDE SEQUENCE</scope>
    <source>
        <strain evidence="1">S3-1-1</strain>
    </source>
</reference>
<sequence length="760" mass="84864">MKALIFPGQGSQKKGMGASLFEQFKGKVTLADRILGYSIEELCIEDPQNVLGQTQYTQPALYIINAFHYFNKVDDLGRLPDFVAGHSLGEYNALLAAGAFDFETGLKLVRKRGELMSRISGGGMAAIVGLNAERVEQLFLENYIQNIDIANYNTPSQTVIAGPLEDIARVKPIFEDAGGIYITLKVSGAFHSRYMNKVKEEFSEYLDDFEFNDLNIPVISNIYAQPYRKNEIKANLIDQVDHPVKWTNSIRYLLGHDNIEIEEVGPGQVLSNLVKGIKKEAKPLIIPDKTKPKLERESQKQQAIIIASSLGSESFKNDYNIKYAYVTGAMYRGIASKELVVQMGKTGLMGYFGAGGLKKSEIEDAILYIKHELKNGQAYGINLLSTPDNPQKEQDIVDLLLKYNVKNVEAAAYISIGLQLVRYRAHGLVRNRDGKVLSTNRILAKVSRPEVAEEFLSPAPERIVEKLLQQNAITKHQAAMLKEVPMADDICAEADSGGHTDHGVAFVLLPGMLRLRDKMMEKYQYTKKVRVGAAGGIGTAEAAAAAFILGADFIVTGSINQCTVESGASDEVKDMLNSMDIQDTASAPAGDMFEIGARIQVLRKGLFFPARANKLYDLYRRHQSLEEIDENTKIQIQEKYFKRSFESIFIEAKKKMRPEVIAKAEHNPKSKMALIFKWYFNHTSQLALNGDPDQRVDYQIHTGPALGDFNRWVKGTPLEDWKNRNVDIIAEKIMEDTADILNKRFKLLNETGKRGVSLNA</sequence>
<gene>
    <name evidence="1" type="primary">fabD</name>
    <name evidence="1" type="ORF">SH601_14810</name>
</gene>
<dbReference type="Proteomes" id="UP001277972">
    <property type="component" value="Unassembled WGS sequence"/>
</dbReference>
<evidence type="ECO:0000313" key="2">
    <source>
        <dbReference type="Proteomes" id="UP001277972"/>
    </source>
</evidence>
<name>A0ACC6M8P3_9BACI</name>
<evidence type="ECO:0000313" key="1">
    <source>
        <dbReference type="EMBL" id="MDX8047238.1"/>
    </source>
</evidence>
<dbReference type="EC" id="2.3.1.39" evidence="1"/>
<comment type="caution">
    <text evidence="1">The sequence shown here is derived from an EMBL/GenBank/DDBJ whole genome shotgun (WGS) entry which is preliminary data.</text>
</comment>
<keyword evidence="2" id="KW-1185">Reference proteome</keyword>
<organism evidence="1 2">
    <name type="scientific">Gracilibacillus pellucidus</name>
    <dbReference type="NCBI Taxonomy" id="3095368"/>
    <lineage>
        <taxon>Bacteria</taxon>
        <taxon>Bacillati</taxon>
        <taxon>Bacillota</taxon>
        <taxon>Bacilli</taxon>
        <taxon>Bacillales</taxon>
        <taxon>Bacillaceae</taxon>
        <taxon>Gracilibacillus</taxon>
    </lineage>
</organism>